<keyword evidence="2" id="KW-1185">Reference proteome</keyword>
<dbReference type="STRING" id="345632.GPICK_11625"/>
<reference evidence="1 2" key="1">
    <citation type="journal article" date="2015" name="Genome Announc.">
        <title>Complete Genome of Geobacter pickeringii G13T, a Metal-Reducing Isolate from Sedimentary Kaolin Deposits.</title>
        <authorList>
            <person name="Badalamenti J.P."/>
            <person name="Bond D.R."/>
        </authorList>
    </citation>
    <scope>NUCLEOTIDE SEQUENCE [LARGE SCALE GENOMIC DNA]</scope>
    <source>
        <strain evidence="1 2">G13</strain>
    </source>
</reference>
<dbReference type="RefSeq" id="WP_039743384.1">
    <property type="nucleotide sequence ID" value="NZ_CP009788.1"/>
</dbReference>
<protein>
    <submittedName>
        <fullName evidence="1">Uncharacterized protein</fullName>
    </submittedName>
</protein>
<sequence>MPWMVCVVFILAAIPAWGGEFSGYGGMVQNNGMHDTSYAWQLEYLNGVGENFAVSLSYLNEGHVPNHHRDGNAVTLWARTALLERRLTLAAGGGPYLYYDTTAPPAGGQSFVDHGVGGMLSLAVTWYSESRWLLGLRTNWVKSGTSVDTISTLLGIGYQLDSPPSFGVPATAISRPETGMDNEITLFLGESILNRFDSEHSTALSIEYRRDLLRHLEWSAGWLYEGERSLYRRNSLLSQFWLTDSFFADRLVIGFGAGPCVTVDHNEVPPKNGGGNALSAIVTMTGSYRLDPRWNLRASWSRLATGYNQDADVILGGVGYRF</sequence>
<dbReference type="Proteomes" id="UP000057609">
    <property type="component" value="Chromosome"/>
</dbReference>
<dbReference type="HOGENOM" id="CLU_068446_0_0_7"/>
<proteinExistence type="predicted"/>
<dbReference type="OrthoDB" id="8741777at2"/>
<dbReference type="EMBL" id="CP009788">
    <property type="protein sequence ID" value="AJE03912.1"/>
    <property type="molecule type" value="Genomic_DNA"/>
</dbReference>
<gene>
    <name evidence="1" type="ORF">GPICK_11625</name>
</gene>
<dbReference type="AlphaFoldDB" id="A0A0B5BBK1"/>
<evidence type="ECO:0000313" key="1">
    <source>
        <dbReference type="EMBL" id="AJE03912.1"/>
    </source>
</evidence>
<accession>A0A0B5BBK1</accession>
<name>A0A0B5BBK1_9BACT</name>
<organism evidence="1 2">
    <name type="scientific">Geobacter pickeringii</name>
    <dbReference type="NCBI Taxonomy" id="345632"/>
    <lineage>
        <taxon>Bacteria</taxon>
        <taxon>Pseudomonadati</taxon>
        <taxon>Thermodesulfobacteriota</taxon>
        <taxon>Desulfuromonadia</taxon>
        <taxon>Geobacterales</taxon>
        <taxon>Geobacteraceae</taxon>
        <taxon>Geobacter</taxon>
    </lineage>
</organism>
<evidence type="ECO:0000313" key="2">
    <source>
        <dbReference type="Proteomes" id="UP000057609"/>
    </source>
</evidence>
<dbReference type="KEGG" id="gpi:GPICK_11625"/>